<dbReference type="PROSITE" id="PS51257">
    <property type="entry name" value="PROKAR_LIPOPROTEIN"/>
    <property type="match status" value="1"/>
</dbReference>
<organism evidence="1">
    <name type="scientific">bioreactor metagenome</name>
    <dbReference type="NCBI Taxonomy" id="1076179"/>
    <lineage>
        <taxon>unclassified sequences</taxon>
        <taxon>metagenomes</taxon>
        <taxon>ecological metagenomes</taxon>
    </lineage>
</organism>
<evidence type="ECO:0008006" key="2">
    <source>
        <dbReference type="Google" id="ProtNLM"/>
    </source>
</evidence>
<sequence>MKSIRFVFLSFIAYALVSCGGKSRSDQSSEVNNTSGECVKENSIQLVIEKQGDAKNKPVKYDNSFSVVSTYFSMSSDSVAEICLSDYKGGKEDNGIDILITLCSTHGHKISPATYTYMDFDADYYCKVRIATTSGTLWFSWDSSMPPPGNVSVCLAEDGCLAGSIALNVDKPVNPSVGVMKLNGQFHVCENR</sequence>
<dbReference type="EMBL" id="VSSQ01000650">
    <property type="protein sequence ID" value="MPL99167.1"/>
    <property type="molecule type" value="Genomic_DNA"/>
</dbReference>
<gene>
    <name evidence="1" type="ORF">SDC9_45383</name>
</gene>
<accession>A0A644W6G0</accession>
<dbReference type="AlphaFoldDB" id="A0A644W6G0"/>
<name>A0A644W6G0_9ZZZZ</name>
<reference evidence="1" key="1">
    <citation type="submission" date="2019-08" db="EMBL/GenBank/DDBJ databases">
        <authorList>
            <person name="Kucharzyk K."/>
            <person name="Murdoch R.W."/>
            <person name="Higgins S."/>
            <person name="Loffler F."/>
        </authorList>
    </citation>
    <scope>NUCLEOTIDE SEQUENCE</scope>
</reference>
<proteinExistence type="predicted"/>
<evidence type="ECO:0000313" key="1">
    <source>
        <dbReference type="EMBL" id="MPL99167.1"/>
    </source>
</evidence>
<protein>
    <recommendedName>
        <fullName evidence="2">Lipoprotein</fullName>
    </recommendedName>
</protein>
<comment type="caution">
    <text evidence="1">The sequence shown here is derived from an EMBL/GenBank/DDBJ whole genome shotgun (WGS) entry which is preliminary data.</text>
</comment>